<comment type="caution">
    <text evidence="2">The sequence shown here is derived from an EMBL/GenBank/DDBJ whole genome shotgun (WGS) entry which is preliminary data.</text>
</comment>
<sequence length="119" mass="14267">MMRECGRTAGEVFRMLKREEKDFAKELQGQPVYYFLMRGYEAFHDGDEWIGIYEDVSNLRAAYLQAVKELEAEHANWREHCEKTAKYAMKNDKIRIHAYHGEKGRWIYDIPVEVLWEEC</sequence>
<evidence type="ECO:0000313" key="2">
    <source>
        <dbReference type="EMBL" id="NSE17196.1"/>
    </source>
</evidence>
<keyword evidence="1" id="KW-0175">Coiled coil</keyword>
<organism evidence="2 3">
    <name type="scientific">Fusicatenibacter saccharivorans</name>
    <dbReference type="NCBI Taxonomy" id="1150298"/>
    <lineage>
        <taxon>Bacteria</taxon>
        <taxon>Bacillati</taxon>
        <taxon>Bacillota</taxon>
        <taxon>Clostridia</taxon>
        <taxon>Lachnospirales</taxon>
        <taxon>Lachnospiraceae</taxon>
        <taxon>Fusicatenibacter</taxon>
    </lineage>
</organism>
<dbReference type="RefSeq" id="WP_173830208.1">
    <property type="nucleotide sequence ID" value="NZ_JAAITQ010000025.1"/>
</dbReference>
<dbReference type="Proteomes" id="UP000768180">
    <property type="component" value="Unassembled WGS sequence"/>
</dbReference>
<keyword evidence="3" id="KW-1185">Reference proteome</keyword>
<evidence type="ECO:0000313" key="3">
    <source>
        <dbReference type="Proteomes" id="UP000768180"/>
    </source>
</evidence>
<dbReference type="EMBL" id="JAAITQ010000025">
    <property type="protein sequence ID" value="NSE17196.1"/>
    <property type="molecule type" value="Genomic_DNA"/>
</dbReference>
<feature type="coiled-coil region" evidence="1">
    <location>
        <begin position="53"/>
        <end position="80"/>
    </location>
</feature>
<name>A0ABX2GHC8_9FIRM</name>
<proteinExistence type="predicted"/>
<accession>A0ABX2GHC8</accession>
<gene>
    <name evidence="2" type="ORF">G5B05_12435</name>
</gene>
<evidence type="ECO:0000256" key="1">
    <source>
        <dbReference type="SAM" id="Coils"/>
    </source>
</evidence>
<reference evidence="2 3" key="1">
    <citation type="journal article" date="2020" name="Cell Host Microbe">
        <title>Functional and Genomic Variation between Human-Derived Isolates of Lachnospiraceae Reveals Inter- and Intra-Species Diversity.</title>
        <authorList>
            <person name="Sorbara M.T."/>
            <person name="Littmann E.R."/>
            <person name="Fontana E."/>
            <person name="Moody T.U."/>
            <person name="Kohout C.E."/>
            <person name="Gjonbalaj M."/>
            <person name="Eaton V."/>
            <person name="Seok R."/>
            <person name="Leiner I.M."/>
            <person name="Pamer E.G."/>
        </authorList>
    </citation>
    <scope>NUCLEOTIDE SEQUENCE [LARGE SCALE GENOMIC DNA]</scope>
    <source>
        <strain evidence="2 3">MSK.14.54</strain>
    </source>
</reference>
<protein>
    <submittedName>
        <fullName evidence="2">Uncharacterized protein</fullName>
    </submittedName>
</protein>